<dbReference type="InParanoid" id="G0MQN4"/>
<feature type="transmembrane region" description="Helical" evidence="1">
    <location>
        <begin position="26"/>
        <end position="49"/>
    </location>
</feature>
<evidence type="ECO:0000313" key="3">
    <source>
        <dbReference type="Proteomes" id="UP000008068"/>
    </source>
</evidence>
<evidence type="ECO:0000313" key="2">
    <source>
        <dbReference type="EMBL" id="EGT41486.1"/>
    </source>
</evidence>
<proteinExistence type="predicted"/>
<reference evidence="3" key="1">
    <citation type="submission" date="2011-07" db="EMBL/GenBank/DDBJ databases">
        <authorList>
            <consortium name="Caenorhabditis brenneri Sequencing and Analysis Consortium"/>
            <person name="Wilson R.K."/>
        </authorList>
    </citation>
    <scope>NUCLEOTIDE SEQUENCE [LARGE SCALE GENOMIC DNA]</scope>
    <source>
        <strain evidence="3">PB2801</strain>
    </source>
</reference>
<feature type="transmembrane region" description="Helical" evidence="1">
    <location>
        <begin position="65"/>
        <end position="90"/>
    </location>
</feature>
<keyword evidence="1" id="KW-0812">Transmembrane</keyword>
<evidence type="ECO:0000256" key="1">
    <source>
        <dbReference type="SAM" id="Phobius"/>
    </source>
</evidence>
<feature type="transmembrane region" description="Helical" evidence="1">
    <location>
        <begin position="142"/>
        <end position="161"/>
    </location>
</feature>
<organism evidence="3">
    <name type="scientific">Caenorhabditis brenneri</name>
    <name type="common">Nematode worm</name>
    <dbReference type="NCBI Taxonomy" id="135651"/>
    <lineage>
        <taxon>Eukaryota</taxon>
        <taxon>Metazoa</taxon>
        <taxon>Ecdysozoa</taxon>
        <taxon>Nematoda</taxon>
        <taxon>Chromadorea</taxon>
        <taxon>Rhabditida</taxon>
        <taxon>Rhabditina</taxon>
        <taxon>Rhabditomorpha</taxon>
        <taxon>Rhabditoidea</taxon>
        <taxon>Rhabditidae</taxon>
        <taxon>Peloderinae</taxon>
        <taxon>Caenorhabditis</taxon>
    </lineage>
</organism>
<protein>
    <submittedName>
        <fullName evidence="2">Uncharacterized protein</fullName>
    </submittedName>
</protein>
<keyword evidence="1" id="KW-0472">Membrane</keyword>
<feature type="transmembrane region" description="Helical" evidence="1">
    <location>
        <begin position="102"/>
        <end position="121"/>
    </location>
</feature>
<dbReference type="HOGENOM" id="CLU_1403572_0_0_1"/>
<accession>G0MQN4</accession>
<keyword evidence="3" id="KW-1185">Reference proteome</keyword>
<dbReference type="EMBL" id="GL379807">
    <property type="protein sequence ID" value="EGT41486.1"/>
    <property type="molecule type" value="Genomic_DNA"/>
</dbReference>
<dbReference type="AlphaFoldDB" id="G0MQN4"/>
<dbReference type="Proteomes" id="UP000008068">
    <property type="component" value="Unassembled WGS sequence"/>
</dbReference>
<dbReference type="OrthoDB" id="10470527at2759"/>
<gene>
    <name evidence="2" type="ORF">CAEBREN_03368</name>
</gene>
<keyword evidence="1" id="KW-1133">Transmembrane helix</keyword>
<name>G0MQN4_CAEBE</name>
<sequence>MFWLNRKQLKLRFIATVFFCRLALRIYIILIWICSLFFKLIVIVLLYAYMKGRQIQNMERFHNKLCYWGFGILAVVTLIYLALFINLYKIPRQNKWNRPEVALLYEGIPLLLVNMFILYFIRYFKAEGHLPEYYYNYEMRRIVITTALVQFTFVFTFEKIWKFFSTDLKVYVNRSSFFTPIVAPERNAQQLNQS</sequence>
<dbReference type="eggNOG" id="ENOG502TK9D">
    <property type="taxonomic scope" value="Eukaryota"/>
</dbReference>